<dbReference type="Pfam" id="PF09375">
    <property type="entry name" value="Peptidase_M75"/>
    <property type="match status" value="1"/>
</dbReference>
<feature type="signal peptide" evidence="3">
    <location>
        <begin position="1"/>
        <end position="17"/>
    </location>
</feature>
<keyword evidence="2 3" id="KW-0732">Signal</keyword>
<dbReference type="PROSITE" id="PS51257">
    <property type="entry name" value="PROKAR_LIPOPROTEIN"/>
    <property type="match status" value="1"/>
</dbReference>
<comment type="subcellular location">
    <subcellularLocation>
        <location evidence="1">Cell envelope</location>
    </subcellularLocation>
</comment>
<dbReference type="InterPro" id="IPR038352">
    <property type="entry name" value="Imelysin_sf"/>
</dbReference>
<reference evidence="5 6" key="1">
    <citation type="submission" date="2014-11" db="EMBL/GenBank/DDBJ databases">
        <title>Complete Genome Sequence of Pseudoalteromonas sp. Strain OCN003 Isolated from Kaneohe Bay, Oahu, Hawaii.</title>
        <authorList>
            <person name="Beurmann S."/>
            <person name="Videau P."/>
            <person name="Ushijima B."/>
            <person name="Smith A.M."/>
            <person name="Aeby G.S."/>
            <person name="Callahan S.M."/>
            <person name="Belcaid M."/>
        </authorList>
    </citation>
    <scope>NUCLEOTIDE SEQUENCE [LARGE SCALE GENOMIC DNA]</scope>
    <source>
        <strain evidence="5 6">OCN003</strain>
    </source>
</reference>
<dbReference type="OrthoDB" id="5729110at2"/>
<sequence>MKFKALTVLITASLLTACGGGGSETSKETPPVTPPVVTLTKDQAMTQLLAAQADHYILPAYSALVDEADKLDAASISFCAYGSPSQDELAVLKSAWLDASKAWQFAKAVKMGPESEAFRHYRMQFWPDNNNAVSRGVASLLAAQVIDANAVASLQDGAQGLPALELLIFNTDEENALLTAQNKEDRCLAVMAIAANVKTIAMEILTGWQQQTTGFVNDFKNGTGDYDSKQAVLEDFVTNWFELIEVIKDNKLNDVKGTLLPGYPEKAEAHYSLSSLENIKVNLAALKAAYLAGDGYGFDEYLNDIHQNTSVNEKILAYFNELETLTNTIDKPLSQAVTIQENRNALSPLITKIEEFRLYLSTDFIQLTQLNPNFNSNDGD</sequence>
<evidence type="ECO:0000313" key="5">
    <source>
        <dbReference type="EMBL" id="AIY64800.1"/>
    </source>
</evidence>
<proteinExistence type="predicted"/>
<accession>A0A0A7EDQ1</accession>
<dbReference type="Proteomes" id="UP000030341">
    <property type="component" value="Chromosome 1"/>
</dbReference>
<dbReference type="GO" id="GO:0030313">
    <property type="term" value="C:cell envelope"/>
    <property type="evidence" value="ECO:0007669"/>
    <property type="project" value="UniProtKB-SubCell"/>
</dbReference>
<evidence type="ECO:0000259" key="4">
    <source>
        <dbReference type="Pfam" id="PF09375"/>
    </source>
</evidence>
<dbReference type="RefSeq" id="WP_038640112.1">
    <property type="nucleotide sequence ID" value="NZ_CP009888.1"/>
</dbReference>
<gene>
    <name evidence="5" type="ORF">OM33_06290</name>
</gene>
<dbReference type="eggNOG" id="COG3489">
    <property type="taxonomic scope" value="Bacteria"/>
</dbReference>
<organism evidence="5 6">
    <name type="scientific">Pseudoalteromonas piratica</name>
    <dbReference type="NCBI Taxonomy" id="1348114"/>
    <lineage>
        <taxon>Bacteria</taxon>
        <taxon>Pseudomonadati</taxon>
        <taxon>Pseudomonadota</taxon>
        <taxon>Gammaproteobacteria</taxon>
        <taxon>Alteromonadales</taxon>
        <taxon>Pseudoalteromonadaceae</taxon>
        <taxon>Pseudoalteromonas</taxon>
    </lineage>
</organism>
<dbReference type="HOGENOM" id="CLU_061785_1_0_6"/>
<dbReference type="Gene3D" id="1.20.1420.20">
    <property type="entry name" value="M75 peptidase, HXXE motif"/>
    <property type="match status" value="1"/>
</dbReference>
<keyword evidence="6" id="KW-1185">Reference proteome</keyword>
<dbReference type="EMBL" id="CP009888">
    <property type="protein sequence ID" value="AIY64800.1"/>
    <property type="molecule type" value="Genomic_DNA"/>
</dbReference>
<evidence type="ECO:0000256" key="3">
    <source>
        <dbReference type="SAM" id="SignalP"/>
    </source>
</evidence>
<dbReference type="InterPro" id="IPR034984">
    <property type="entry name" value="Imelysin-like_IPPA"/>
</dbReference>
<protein>
    <recommendedName>
        <fullName evidence="4">Imelysin-like domain-containing protein</fullName>
    </recommendedName>
</protein>
<feature type="chain" id="PRO_5002028249" description="Imelysin-like domain-containing protein" evidence="3">
    <location>
        <begin position="18"/>
        <end position="380"/>
    </location>
</feature>
<name>A0A0A7EDQ1_9GAMM</name>
<evidence type="ECO:0000256" key="1">
    <source>
        <dbReference type="ARBA" id="ARBA00004196"/>
    </source>
</evidence>
<evidence type="ECO:0000313" key="6">
    <source>
        <dbReference type="Proteomes" id="UP000030341"/>
    </source>
</evidence>
<dbReference type="CDD" id="cd14659">
    <property type="entry name" value="Imelysin-like_IPPA"/>
    <property type="match status" value="1"/>
</dbReference>
<dbReference type="InterPro" id="IPR018976">
    <property type="entry name" value="Imelysin-like"/>
</dbReference>
<dbReference type="KEGG" id="pseo:OM33_06290"/>
<dbReference type="STRING" id="1348114.OM33_06290"/>
<feature type="domain" description="Imelysin-like" evidence="4">
    <location>
        <begin position="57"/>
        <end position="355"/>
    </location>
</feature>
<evidence type="ECO:0000256" key="2">
    <source>
        <dbReference type="ARBA" id="ARBA00022729"/>
    </source>
</evidence>
<dbReference type="AlphaFoldDB" id="A0A0A7EDQ1"/>